<reference evidence="1 2" key="2">
    <citation type="submission" date="2018-11" db="EMBL/GenBank/DDBJ databases">
        <authorList>
            <consortium name="Pathogen Informatics"/>
        </authorList>
    </citation>
    <scope>NUCLEOTIDE SEQUENCE [LARGE SCALE GENOMIC DNA]</scope>
</reference>
<dbReference type="Proteomes" id="UP000267096">
    <property type="component" value="Unassembled WGS sequence"/>
</dbReference>
<dbReference type="AlphaFoldDB" id="A0A0M3JHL2"/>
<dbReference type="WBParaSite" id="ASIM_0000712601-mRNA-1">
    <property type="protein sequence ID" value="ASIM_0000712601-mRNA-1"/>
    <property type="gene ID" value="ASIM_0000712601"/>
</dbReference>
<protein>
    <submittedName>
        <fullName evidence="1 3">Uncharacterized protein</fullName>
    </submittedName>
</protein>
<sequence length="110" mass="12626">MSISSYEQMPLNNSIDNPKSSYHHYAVTPLLRTVVQPQSSDPNLPLDERVNQLKGHRKDTTKILEFTDEAQNFGNNLVTQESDAQSDIRMKENRFAEDARLPTAFWGYLL</sequence>
<dbReference type="EMBL" id="UYRR01015732">
    <property type="protein sequence ID" value="VDK28030.1"/>
    <property type="molecule type" value="Genomic_DNA"/>
</dbReference>
<proteinExistence type="predicted"/>
<gene>
    <name evidence="1" type="ORF">ASIM_LOCUS6890</name>
</gene>
<keyword evidence="2" id="KW-1185">Reference proteome</keyword>
<accession>A0A0M3JHL2</accession>
<evidence type="ECO:0000313" key="3">
    <source>
        <dbReference type="WBParaSite" id="ASIM_0000712601-mRNA-1"/>
    </source>
</evidence>
<evidence type="ECO:0000313" key="2">
    <source>
        <dbReference type="Proteomes" id="UP000267096"/>
    </source>
</evidence>
<organism evidence="3">
    <name type="scientific">Anisakis simplex</name>
    <name type="common">Herring worm</name>
    <dbReference type="NCBI Taxonomy" id="6269"/>
    <lineage>
        <taxon>Eukaryota</taxon>
        <taxon>Metazoa</taxon>
        <taxon>Ecdysozoa</taxon>
        <taxon>Nematoda</taxon>
        <taxon>Chromadorea</taxon>
        <taxon>Rhabditida</taxon>
        <taxon>Spirurina</taxon>
        <taxon>Ascaridomorpha</taxon>
        <taxon>Ascaridoidea</taxon>
        <taxon>Anisakidae</taxon>
        <taxon>Anisakis</taxon>
        <taxon>Anisakis simplex complex</taxon>
    </lineage>
</organism>
<reference evidence="3" key="1">
    <citation type="submission" date="2017-02" db="UniProtKB">
        <authorList>
            <consortium name="WormBaseParasite"/>
        </authorList>
    </citation>
    <scope>IDENTIFICATION</scope>
</reference>
<evidence type="ECO:0000313" key="1">
    <source>
        <dbReference type="EMBL" id="VDK28030.1"/>
    </source>
</evidence>
<name>A0A0M3JHL2_ANISI</name>